<accession>A0A9W6NB03</accession>
<name>A0A9W6NB03_9HYPH</name>
<dbReference type="AlphaFoldDB" id="A0A9W6NB03"/>
<reference evidence="2" key="1">
    <citation type="journal article" date="2014" name="Int. J. Syst. Evol. Microbiol.">
        <title>Complete genome sequence of Corynebacterium casei LMG S-19264T (=DSM 44701T), isolated from a smear-ripened cheese.</title>
        <authorList>
            <consortium name="US DOE Joint Genome Institute (JGI-PGF)"/>
            <person name="Walter F."/>
            <person name="Albersmeier A."/>
            <person name="Kalinowski J."/>
            <person name="Ruckert C."/>
        </authorList>
    </citation>
    <scope>NUCLEOTIDE SEQUENCE</scope>
    <source>
        <strain evidence="2">VKM B-2789</strain>
    </source>
</reference>
<dbReference type="Pfam" id="PF02583">
    <property type="entry name" value="Trns_repr_metal"/>
    <property type="match status" value="1"/>
</dbReference>
<dbReference type="GO" id="GO:0003677">
    <property type="term" value="F:DNA binding"/>
    <property type="evidence" value="ECO:0007669"/>
    <property type="project" value="InterPro"/>
</dbReference>
<evidence type="ECO:0000313" key="3">
    <source>
        <dbReference type="Proteomes" id="UP001143330"/>
    </source>
</evidence>
<evidence type="ECO:0000313" key="2">
    <source>
        <dbReference type="EMBL" id="GLK84085.1"/>
    </source>
</evidence>
<dbReference type="Proteomes" id="UP001143330">
    <property type="component" value="Unassembled WGS sequence"/>
</dbReference>
<organism evidence="2 3">
    <name type="scientific">Ancylobacter defluvii</name>
    <dbReference type="NCBI Taxonomy" id="1282440"/>
    <lineage>
        <taxon>Bacteria</taxon>
        <taxon>Pseudomonadati</taxon>
        <taxon>Pseudomonadota</taxon>
        <taxon>Alphaproteobacteria</taxon>
        <taxon>Hyphomicrobiales</taxon>
        <taxon>Xanthobacteraceae</taxon>
        <taxon>Ancylobacter</taxon>
    </lineage>
</organism>
<comment type="caution">
    <text evidence="2">The sequence shown here is derived from an EMBL/GenBank/DDBJ whole genome shotgun (WGS) entry which is preliminary data.</text>
</comment>
<dbReference type="Gene3D" id="1.20.58.1000">
    <property type="entry name" value="Metal-sensitive repressor, helix protomer"/>
    <property type="match status" value="1"/>
</dbReference>
<dbReference type="InterPro" id="IPR038390">
    <property type="entry name" value="Metal_Tscrpt_repr_sf"/>
</dbReference>
<dbReference type="CDD" id="cd10154">
    <property type="entry name" value="NreA-like_DUF156"/>
    <property type="match status" value="1"/>
</dbReference>
<protein>
    <submittedName>
        <fullName evidence="2">Metal resistance protein</fullName>
    </submittedName>
</protein>
<dbReference type="PANTHER" id="PTHR33677">
    <property type="entry name" value="TRANSCRIPTIONAL REPRESSOR FRMR-RELATED"/>
    <property type="match status" value="1"/>
</dbReference>
<proteinExistence type="inferred from homology"/>
<sequence length="93" mass="10815">MSEHPHIHHTHPEIVKRLKRSHGHLRTVIEMLEAGRPCLDIAQQLHAVEKAISQAKKTLIQDHLDHCLDEVVSPLPHDQRRSIDDFKDIIKYL</sequence>
<dbReference type="InterPro" id="IPR003735">
    <property type="entry name" value="Metal_Tscrpt_repr"/>
</dbReference>
<keyword evidence="3" id="KW-1185">Reference proteome</keyword>
<reference evidence="2" key="2">
    <citation type="submission" date="2023-01" db="EMBL/GenBank/DDBJ databases">
        <authorList>
            <person name="Sun Q."/>
            <person name="Evtushenko L."/>
        </authorList>
    </citation>
    <scope>NUCLEOTIDE SEQUENCE</scope>
    <source>
        <strain evidence="2">VKM B-2789</strain>
    </source>
</reference>
<dbReference type="GO" id="GO:0046872">
    <property type="term" value="F:metal ion binding"/>
    <property type="evidence" value="ECO:0007669"/>
    <property type="project" value="InterPro"/>
</dbReference>
<gene>
    <name evidence="2" type="ORF">GCM10017653_21550</name>
</gene>
<evidence type="ECO:0000256" key="1">
    <source>
        <dbReference type="ARBA" id="ARBA00005260"/>
    </source>
</evidence>
<dbReference type="RefSeq" id="WP_213364265.1">
    <property type="nucleotide sequence ID" value="NZ_BSFM01000011.1"/>
</dbReference>
<comment type="similarity">
    <text evidence="1">Belongs to the FrmR/RcnR family.</text>
</comment>
<dbReference type="EMBL" id="BSFM01000011">
    <property type="protein sequence ID" value="GLK84085.1"/>
    <property type="molecule type" value="Genomic_DNA"/>
</dbReference>
<dbReference type="GO" id="GO:0045892">
    <property type="term" value="P:negative regulation of DNA-templated transcription"/>
    <property type="evidence" value="ECO:0007669"/>
    <property type="project" value="UniProtKB-ARBA"/>
</dbReference>